<reference evidence="2 3" key="2">
    <citation type="journal article" date="2019" name="G3 (Bethesda)">
        <title>Hybrid Assembly of the Genome of the Entomopathogenic Nematode Steinernema carpocapsae Identifies the X-Chromosome.</title>
        <authorList>
            <person name="Serra L."/>
            <person name="Macchietto M."/>
            <person name="Macias-Munoz A."/>
            <person name="McGill C.J."/>
            <person name="Rodriguez I.M."/>
            <person name="Rodriguez B."/>
            <person name="Murad R."/>
            <person name="Mortazavi A."/>
        </authorList>
    </citation>
    <scope>NUCLEOTIDE SEQUENCE [LARGE SCALE GENOMIC DNA]</scope>
    <source>
        <strain evidence="2 3">ALL</strain>
    </source>
</reference>
<keyword evidence="3" id="KW-1185">Reference proteome</keyword>
<feature type="region of interest" description="Disordered" evidence="1">
    <location>
        <begin position="1"/>
        <end position="56"/>
    </location>
</feature>
<name>A0A4U5NBF6_STECR</name>
<dbReference type="AlphaFoldDB" id="A0A4U5NBF6"/>
<evidence type="ECO:0000313" key="3">
    <source>
        <dbReference type="Proteomes" id="UP000298663"/>
    </source>
</evidence>
<reference evidence="2 3" key="1">
    <citation type="journal article" date="2015" name="Genome Biol.">
        <title>Comparative genomics of Steinernema reveals deeply conserved gene regulatory networks.</title>
        <authorList>
            <person name="Dillman A.R."/>
            <person name="Macchietto M."/>
            <person name="Porter C.F."/>
            <person name="Rogers A."/>
            <person name="Williams B."/>
            <person name="Antoshechkin I."/>
            <person name="Lee M.M."/>
            <person name="Goodwin Z."/>
            <person name="Lu X."/>
            <person name="Lewis E.E."/>
            <person name="Goodrich-Blair H."/>
            <person name="Stock S.P."/>
            <person name="Adams B.J."/>
            <person name="Sternberg P.W."/>
            <person name="Mortazavi A."/>
        </authorList>
    </citation>
    <scope>NUCLEOTIDE SEQUENCE [LARGE SCALE GENOMIC DNA]</scope>
    <source>
        <strain evidence="2 3">ALL</strain>
    </source>
</reference>
<organism evidence="2 3">
    <name type="scientific">Steinernema carpocapsae</name>
    <name type="common">Entomopathogenic nematode</name>
    <dbReference type="NCBI Taxonomy" id="34508"/>
    <lineage>
        <taxon>Eukaryota</taxon>
        <taxon>Metazoa</taxon>
        <taxon>Ecdysozoa</taxon>
        <taxon>Nematoda</taxon>
        <taxon>Chromadorea</taxon>
        <taxon>Rhabditida</taxon>
        <taxon>Tylenchina</taxon>
        <taxon>Panagrolaimomorpha</taxon>
        <taxon>Strongyloidoidea</taxon>
        <taxon>Steinernematidae</taxon>
        <taxon>Steinernema</taxon>
    </lineage>
</organism>
<gene>
    <name evidence="2" type="ORF">L596_014019</name>
</gene>
<evidence type="ECO:0000313" key="2">
    <source>
        <dbReference type="EMBL" id="TKR79860.1"/>
    </source>
</evidence>
<protein>
    <submittedName>
        <fullName evidence="2">Uncharacterized protein</fullName>
    </submittedName>
</protein>
<comment type="caution">
    <text evidence="2">The sequence shown here is derived from an EMBL/GenBank/DDBJ whole genome shotgun (WGS) entry which is preliminary data.</text>
</comment>
<accession>A0A4U5NBF6</accession>
<evidence type="ECO:0000256" key="1">
    <source>
        <dbReference type="SAM" id="MobiDB-lite"/>
    </source>
</evidence>
<dbReference type="Proteomes" id="UP000298663">
    <property type="component" value="Unassembled WGS sequence"/>
</dbReference>
<dbReference type="EMBL" id="AZBU02000004">
    <property type="protein sequence ID" value="TKR79860.1"/>
    <property type="molecule type" value="Genomic_DNA"/>
</dbReference>
<proteinExistence type="predicted"/>
<sequence length="75" mass="8181">MQIPNSKGPFLSLKLQKPGDVSRGAVPENRMRMSSRGAHVGEGGGVIGPKERKNNQILGRETGERILKSWEEGLL</sequence>